<evidence type="ECO:0000313" key="11">
    <source>
        <dbReference type="EMBL" id="EGR33922.1"/>
    </source>
</evidence>
<dbReference type="Proteomes" id="UP000008983">
    <property type="component" value="Unassembled WGS sequence"/>
</dbReference>
<keyword evidence="5 11" id="KW-0418">Kinase</keyword>
<dbReference type="Gene3D" id="1.10.510.10">
    <property type="entry name" value="Transferase(Phosphotransferase) domain 1"/>
    <property type="match status" value="1"/>
</dbReference>
<dbReference type="InterPro" id="IPR045270">
    <property type="entry name" value="STKc_AGC"/>
</dbReference>
<feature type="non-terminal residue" evidence="11">
    <location>
        <position position="1"/>
    </location>
</feature>
<dbReference type="OrthoDB" id="282752at2759"/>
<dbReference type="FunFam" id="1.10.510.10:FF:000465">
    <property type="entry name" value="Non-specific serine/threonine protein kinase"/>
    <property type="match status" value="1"/>
</dbReference>
<keyword evidence="2" id="KW-0597">Phosphoprotein</keyword>
<keyword evidence="9" id="KW-1133">Transmembrane helix</keyword>
<gene>
    <name evidence="11" type="ORF">IMG5_030910</name>
</gene>
<keyword evidence="12" id="KW-1185">Reference proteome</keyword>
<sequence>IFLQLDNKQLIEIIIYITEENNLTCGWLLSECIRKIQQIKNIENIQVAQLITKNQNILFDFYLTQYHKSLQPIQNGEILIPYYESSAFQINSKIELNLNYFEVLLQIGQGGYSKVYLAKRKDNGQFVALKVIQKQQIIDRNKEIYIYNEKKVMEIIKDSDYFVKIQYSFQTKHKLIFVLEYCPGGELFYHLEQKSKFSEEESKFYFAQILLSLEYLHQKNIIYRDLKPENIILDMEGYIKITDFGLSKVLNNKEDLNYTYCGSYEYMAPEMHMRTGHGLNYDYYTLGVMLYELNAGIPPFYSSDKIQMKEKVLNQELKFPPYFSKELKEIISMLLCKNNKKRVNNINEIKKLSWCKNINFKEIQEKKRLHLQNLRFQINFNLTFNIQIIQVFTNQNNLIKICLFQIIIIIIIRLIVLIKMIVHVLK</sequence>
<keyword evidence="3 11" id="KW-0808">Transferase</keyword>
<dbReference type="eggNOG" id="KOG0616">
    <property type="taxonomic scope" value="Eukaryota"/>
</dbReference>
<feature type="domain" description="Protein kinase" evidence="10">
    <location>
        <begin position="101"/>
        <end position="355"/>
    </location>
</feature>
<dbReference type="SUPFAM" id="SSF56112">
    <property type="entry name" value="Protein kinase-like (PK-like)"/>
    <property type="match status" value="1"/>
</dbReference>
<evidence type="ECO:0000259" key="10">
    <source>
        <dbReference type="PROSITE" id="PS50011"/>
    </source>
</evidence>
<feature type="binding site" evidence="7">
    <location>
        <position position="130"/>
    </location>
    <ligand>
        <name>ATP</name>
        <dbReference type="ChEBI" id="CHEBI:30616"/>
    </ligand>
</feature>
<dbReference type="STRING" id="857967.G0QLI2"/>
<dbReference type="EC" id="2.7.11.11" evidence="11"/>
<name>G0QLI2_ICHMU</name>
<evidence type="ECO:0000256" key="4">
    <source>
        <dbReference type="ARBA" id="ARBA00022741"/>
    </source>
</evidence>
<keyword evidence="9" id="KW-0472">Membrane</keyword>
<dbReference type="GO" id="GO:0004691">
    <property type="term" value="F:cAMP-dependent protein kinase activity"/>
    <property type="evidence" value="ECO:0007669"/>
    <property type="project" value="UniProtKB-EC"/>
</dbReference>
<evidence type="ECO:0000256" key="2">
    <source>
        <dbReference type="ARBA" id="ARBA00022553"/>
    </source>
</evidence>
<dbReference type="PROSITE" id="PS00107">
    <property type="entry name" value="PROTEIN_KINASE_ATP"/>
    <property type="match status" value="1"/>
</dbReference>
<evidence type="ECO:0000256" key="6">
    <source>
        <dbReference type="ARBA" id="ARBA00022840"/>
    </source>
</evidence>
<evidence type="ECO:0000256" key="5">
    <source>
        <dbReference type="ARBA" id="ARBA00022777"/>
    </source>
</evidence>
<dbReference type="InterPro" id="IPR000719">
    <property type="entry name" value="Prot_kinase_dom"/>
</dbReference>
<organism evidence="11 12">
    <name type="scientific">Ichthyophthirius multifiliis</name>
    <name type="common">White spot disease agent</name>
    <name type="synonym">Ich</name>
    <dbReference type="NCBI Taxonomy" id="5932"/>
    <lineage>
        <taxon>Eukaryota</taxon>
        <taxon>Sar</taxon>
        <taxon>Alveolata</taxon>
        <taxon>Ciliophora</taxon>
        <taxon>Intramacronucleata</taxon>
        <taxon>Oligohymenophorea</taxon>
        <taxon>Hymenostomatida</taxon>
        <taxon>Ophryoglenina</taxon>
        <taxon>Ichthyophthirius</taxon>
    </lineage>
</organism>
<dbReference type="SMART" id="SM00220">
    <property type="entry name" value="S_TKc"/>
    <property type="match status" value="1"/>
</dbReference>
<keyword evidence="1 8" id="KW-0723">Serine/threonine-protein kinase</keyword>
<dbReference type="PROSITE" id="PS00108">
    <property type="entry name" value="PROTEIN_KINASE_ST"/>
    <property type="match status" value="1"/>
</dbReference>
<dbReference type="PANTHER" id="PTHR24351">
    <property type="entry name" value="RIBOSOMAL PROTEIN S6 KINASE"/>
    <property type="match status" value="1"/>
</dbReference>
<dbReference type="GeneID" id="14910110"/>
<dbReference type="InParanoid" id="G0QLI2"/>
<reference evidence="11 12" key="1">
    <citation type="submission" date="2011-07" db="EMBL/GenBank/DDBJ databases">
        <authorList>
            <person name="Coyne R."/>
            <person name="Brami D."/>
            <person name="Johnson J."/>
            <person name="Hostetler J."/>
            <person name="Hannick L."/>
            <person name="Clark T."/>
            <person name="Cassidy-Hanley D."/>
            <person name="Inman J."/>
        </authorList>
    </citation>
    <scope>NUCLEOTIDE SEQUENCE [LARGE SCALE GENOMIC DNA]</scope>
    <source>
        <strain evidence="11 12">G5</strain>
    </source>
</reference>
<keyword evidence="9" id="KW-0812">Transmembrane</keyword>
<dbReference type="RefSeq" id="XP_004039226.1">
    <property type="nucleotide sequence ID" value="XM_004039178.1"/>
</dbReference>
<evidence type="ECO:0000256" key="3">
    <source>
        <dbReference type="ARBA" id="ARBA00022679"/>
    </source>
</evidence>
<dbReference type="InterPro" id="IPR011009">
    <property type="entry name" value="Kinase-like_dom_sf"/>
</dbReference>
<keyword evidence="6 7" id="KW-0067">ATP-binding</keyword>
<evidence type="ECO:0000256" key="9">
    <source>
        <dbReference type="SAM" id="Phobius"/>
    </source>
</evidence>
<evidence type="ECO:0000256" key="1">
    <source>
        <dbReference type="ARBA" id="ARBA00022527"/>
    </source>
</evidence>
<evidence type="ECO:0000313" key="12">
    <source>
        <dbReference type="Proteomes" id="UP000008983"/>
    </source>
</evidence>
<proteinExistence type="inferred from homology"/>
<accession>G0QLI2</accession>
<dbReference type="Gene3D" id="3.30.200.20">
    <property type="entry name" value="Phosphorylase Kinase, domain 1"/>
    <property type="match status" value="1"/>
</dbReference>
<dbReference type="InterPro" id="IPR008271">
    <property type="entry name" value="Ser/Thr_kinase_AS"/>
</dbReference>
<evidence type="ECO:0000256" key="7">
    <source>
        <dbReference type="PROSITE-ProRule" id="PRU10141"/>
    </source>
</evidence>
<dbReference type="PROSITE" id="PS50011">
    <property type="entry name" value="PROTEIN_KINASE_DOM"/>
    <property type="match status" value="1"/>
</dbReference>
<dbReference type="AlphaFoldDB" id="G0QLI2"/>
<dbReference type="Pfam" id="PF00069">
    <property type="entry name" value="Pkinase"/>
    <property type="match status" value="1"/>
</dbReference>
<feature type="transmembrane region" description="Helical" evidence="9">
    <location>
        <begin position="403"/>
        <end position="422"/>
    </location>
</feature>
<protein>
    <submittedName>
        <fullName evidence="11">Protein kinase domain protein</fullName>
        <ecNumber evidence="11">2.7.11.11</ecNumber>
    </submittedName>
</protein>
<dbReference type="CDD" id="cd05123">
    <property type="entry name" value="STKc_AGC"/>
    <property type="match status" value="1"/>
</dbReference>
<dbReference type="OMA" id="TIDDRWI"/>
<keyword evidence="4 7" id="KW-0547">Nucleotide-binding</keyword>
<dbReference type="EMBL" id="GL983261">
    <property type="protein sequence ID" value="EGR33922.1"/>
    <property type="molecule type" value="Genomic_DNA"/>
</dbReference>
<dbReference type="GO" id="GO:0005524">
    <property type="term" value="F:ATP binding"/>
    <property type="evidence" value="ECO:0007669"/>
    <property type="project" value="UniProtKB-UniRule"/>
</dbReference>
<comment type="similarity">
    <text evidence="8">Belongs to the protein kinase superfamily.</text>
</comment>
<dbReference type="InterPro" id="IPR017441">
    <property type="entry name" value="Protein_kinase_ATP_BS"/>
</dbReference>
<evidence type="ECO:0000256" key="8">
    <source>
        <dbReference type="RuleBase" id="RU000304"/>
    </source>
</evidence>